<dbReference type="AlphaFoldDB" id="A0A4P9VK69"/>
<gene>
    <name evidence="2" type="ORF">B9G39_03255</name>
</gene>
<dbReference type="Proteomes" id="UP000257039">
    <property type="component" value="Unassembled WGS sequence"/>
</dbReference>
<feature type="chain" id="PRO_5020563277" evidence="1">
    <location>
        <begin position="18"/>
        <end position="244"/>
    </location>
</feature>
<keyword evidence="3" id="KW-1185">Reference proteome</keyword>
<evidence type="ECO:0000256" key="1">
    <source>
        <dbReference type="SAM" id="SignalP"/>
    </source>
</evidence>
<organism evidence="2 3">
    <name type="scientific">Zooshikella ganghwensis</name>
    <dbReference type="NCBI Taxonomy" id="202772"/>
    <lineage>
        <taxon>Bacteria</taxon>
        <taxon>Pseudomonadati</taxon>
        <taxon>Pseudomonadota</taxon>
        <taxon>Gammaproteobacteria</taxon>
        <taxon>Oceanospirillales</taxon>
        <taxon>Zooshikellaceae</taxon>
        <taxon>Zooshikella</taxon>
    </lineage>
</organism>
<name>A0A4P9VK69_9GAMM</name>
<reference evidence="2 3" key="1">
    <citation type="submission" date="2017-04" db="EMBL/GenBank/DDBJ databases">
        <title>Draft genome sequence of Zooshikella ganghwensis VG4 isolated from Red Sea sediments.</title>
        <authorList>
            <person name="Rehman Z."/>
            <person name="Alam I."/>
            <person name="Kamau A."/>
            <person name="Bajic V."/>
            <person name="Leiknes T."/>
        </authorList>
    </citation>
    <scope>NUCLEOTIDE SEQUENCE [LARGE SCALE GENOMIC DNA]</scope>
    <source>
        <strain evidence="2 3">VG4</strain>
    </source>
</reference>
<evidence type="ECO:0000313" key="3">
    <source>
        <dbReference type="Proteomes" id="UP000257039"/>
    </source>
</evidence>
<keyword evidence="1" id="KW-0732">Signal</keyword>
<dbReference type="EMBL" id="NDXW01000001">
    <property type="protein sequence ID" value="RDH42540.1"/>
    <property type="molecule type" value="Genomic_DNA"/>
</dbReference>
<dbReference type="Gene3D" id="3.40.190.10">
    <property type="entry name" value="Periplasmic binding protein-like II"/>
    <property type="match status" value="2"/>
</dbReference>
<protein>
    <submittedName>
        <fullName evidence="2">Uncharacterized protein</fullName>
    </submittedName>
</protein>
<sequence length="244" mass="27690">MKPFIFCALLLINFAYANSNPVNIGYVLHGPPFHIAEKGKLIGGIVYDVSMGIAKKAGLIAMLTELPTKRTDEMLIKGSIQMLCFHNPKWSYTPEKLIWGPEILKRKEFFIISNQTSDLKSHDELKNKLIGTHLGYHYSQLLTKLFKEGIASRVNKLKTTSLYKLLQMQRVYAIVDNEYSFYYRTQTGDAKGLKLSSLVDKEYSLHCALSKHNISLTNLLLEATHAMIEDGAFVGLTHKYTQKE</sequence>
<accession>A0A4P9VK69</accession>
<comment type="caution">
    <text evidence="2">The sequence shown here is derived from an EMBL/GenBank/DDBJ whole genome shotgun (WGS) entry which is preliminary data.</text>
</comment>
<dbReference type="RefSeq" id="WP_094786029.1">
    <property type="nucleotide sequence ID" value="NZ_JAEVHG010000006.1"/>
</dbReference>
<feature type="signal peptide" evidence="1">
    <location>
        <begin position="1"/>
        <end position="17"/>
    </location>
</feature>
<dbReference type="SUPFAM" id="SSF53850">
    <property type="entry name" value="Periplasmic binding protein-like II"/>
    <property type="match status" value="1"/>
</dbReference>
<evidence type="ECO:0000313" key="2">
    <source>
        <dbReference type="EMBL" id="RDH42540.1"/>
    </source>
</evidence>
<proteinExistence type="predicted"/>